<keyword evidence="4" id="KW-1185">Reference proteome</keyword>
<evidence type="ECO:0000256" key="2">
    <source>
        <dbReference type="SAM" id="Coils"/>
    </source>
</evidence>
<dbReference type="SUPFAM" id="SSF81901">
    <property type="entry name" value="HCP-like"/>
    <property type="match status" value="2"/>
</dbReference>
<organism evidence="3 4">
    <name type="scientific">Mucor flavus</name>
    <dbReference type="NCBI Taxonomy" id="439312"/>
    <lineage>
        <taxon>Eukaryota</taxon>
        <taxon>Fungi</taxon>
        <taxon>Fungi incertae sedis</taxon>
        <taxon>Mucoromycota</taxon>
        <taxon>Mucoromycotina</taxon>
        <taxon>Mucoromycetes</taxon>
        <taxon>Mucorales</taxon>
        <taxon>Mucorineae</taxon>
        <taxon>Mucoraceae</taxon>
        <taxon>Mucor</taxon>
    </lineage>
</organism>
<dbReference type="Pfam" id="PF08238">
    <property type="entry name" value="Sel1"/>
    <property type="match status" value="7"/>
</dbReference>
<gene>
    <name evidence="3" type="ORF">MFLAVUS_004277</name>
</gene>
<evidence type="ECO:0000313" key="4">
    <source>
        <dbReference type="Proteomes" id="UP001473302"/>
    </source>
</evidence>
<evidence type="ECO:0000313" key="3">
    <source>
        <dbReference type="EMBL" id="GAA5810849.1"/>
    </source>
</evidence>
<protein>
    <submittedName>
        <fullName evidence="3">Uncharacterized protein</fullName>
    </submittedName>
</protein>
<comment type="caution">
    <text evidence="3">The sequence shown here is derived from an EMBL/GenBank/DDBJ whole genome shotgun (WGS) entry which is preliminary data.</text>
</comment>
<name>A0ABP9YVF6_9FUNG</name>
<dbReference type="Proteomes" id="UP001473302">
    <property type="component" value="Unassembled WGS sequence"/>
</dbReference>
<dbReference type="PANTHER" id="PTHR11102">
    <property type="entry name" value="SEL-1-LIKE PROTEIN"/>
    <property type="match status" value="1"/>
</dbReference>
<dbReference type="InterPro" id="IPR050767">
    <property type="entry name" value="Sel1_AlgK"/>
</dbReference>
<proteinExistence type="inferred from homology"/>
<evidence type="ECO:0000256" key="1">
    <source>
        <dbReference type="ARBA" id="ARBA00038101"/>
    </source>
</evidence>
<reference evidence="3 4" key="1">
    <citation type="submission" date="2024-04" db="EMBL/GenBank/DDBJ databases">
        <title>genome sequences of Mucor flavus KT1a and Helicostylum pulchrum KT1b strains isolated from the surface of a dry-aged beef.</title>
        <authorList>
            <person name="Toyotome T."/>
            <person name="Hosono M."/>
            <person name="Torimaru M."/>
            <person name="Fukuda K."/>
            <person name="Mikami N."/>
        </authorList>
    </citation>
    <scope>NUCLEOTIDE SEQUENCE [LARGE SCALE GENOMIC DNA]</scope>
    <source>
        <strain evidence="3 4">KT1a</strain>
    </source>
</reference>
<dbReference type="InterPro" id="IPR006597">
    <property type="entry name" value="Sel1-like"/>
</dbReference>
<dbReference type="PANTHER" id="PTHR11102:SF160">
    <property type="entry name" value="ERAD-ASSOCIATED E3 UBIQUITIN-PROTEIN LIGASE COMPONENT HRD3"/>
    <property type="match status" value="1"/>
</dbReference>
<keyword evidence="2" id="KW-0175">Coiled coil</keyword>
<dbReference type="Gene3D" id="1.25.40.10">
    <property type="entry name" value="Tetratricopeptide repeat domain"/>
    <property type="match status" value="2"/>
</dbReference>
<sequence length="339" mass="38482">MLGLIYRSGGYGIDRDFDLAETWFMKGVSTQNPYSIYGMGKLYGLRNDSKQSWEKAFDCCTKAAKYNVSRAQNFIGEMYQNGLGQEKDYHVAMEWYKKAEKNWYLESIANIGRMYHYGYGVPINYAEALSKYQAAGNRGSALNGIELLYQSGLGVAQSHSTAMSFFERAADIRSGSAFNSLGNVYMYGYDRNVNLETAFKYYAKSADLFSEKGMLNLGLMYMEGSGTEVNRDQALYWLQRADLFGNEKARIFFGKATQISARSSQNTHSKEDIELLIQENRLQSIQLQSMEEKLVILMAENELLKKNATCNGVTDKKPEPKIFFHVEGDDVNKEKKDPV</sequence>
<comment type="similarity">
    <text evidence="1">Belongs to the sel-1 family.</text>
</comment>
<feature type="coiled-coil region" evidence="2">
    <location>
        <begin position="273"/>
        <end position="307"/>
    </location>
</feature>
<dbReference type="EMBL" id="BAABUK010000008">
    <property type="protein sequence ID" value="GAA5810849.1"/>
    <property type="molecule type" value="Genomic_DNA"/>
</dbReference>
<accession>A0ABP9YVF6</accession>
<dbReference type="SMART" id="SM00671">
    <property type="entry name" value="SEL1"/>
    <property type="match status" value="7"/>
</dbReference>
<dbReference type="InterPro" id="IPR011990">
    <property type="entry name" value="TPR-like_helical_dom_sf"/>
</dbReference>